<evidence type="ECO:0000256" key="1">
    <source>
        <dbReference type="SAM" id="MobiDB-lite"/>
    </source>
</evidence>
<proteinExistence type="predicted"/>
<feature type="transmembrane region" description="Helical" evidence="2">
    <location>
        <begin position="80"/>
        <end position="100"/>
    </location>
</feature>
<keyword evidence="2" id="KW-0472">Membrane</keyword>
<feature type="transmembrane region" description="Helical" evidence="2">
    <location>
        <begin position="50"/>
        <end position="68"/>
    </location>
</feature>
<evidence type="ECO:0000313" key="3">
    <source>
        <dbReference type="EMBL" id="MST68269.1"/>
    </source>
</evidence>
<feature type="region of interest" description="Disordered" evidence="1">
    <location>
        <begin position="1"/>
        <end position="46"/>
    </location>
</feature>
<keyword evidence="2" id="KW-0812">Transmembrane</keyword>
<dbReference type="RefSeq" id="WP_154571737.1">
    <property type="nucleotide sequence ID" value="NZ_JAQDDW010000001.1"/>
</dbReference>
<accession>A0A6A8M7J8</accession>
<keyword evidence="2" id="KW-1133">Transmembrane helix</keyword>
<comment type="caution">
    <text evidence="3">The sequence shown here is derived from an EMBL/GenBank/DDBJ whole genome shotgun (WGS) entry which is preliminary data.</text>
</comment>
<sequence length="164" mass="17616">MAGKKNSNYHYKDELKKPAKGTGKKKKRNNGTGLQRGYTTRKRGEKRPEASPVGLIFILFAIIWLPMVQMGKIHMQGNSALIIGIAALVIGGILNSLKALRSSASSDGKSDVLYYFTEIGTVIGFAAGLIVAITGQKPMLQCLIAGVVAGGVCGWLFGYTRKKN</sequence>
<protein>
    <submittedName>
        <fullName evidence="3">Uncharacterized protein</fullName>
    </submittedName>
</protein>
<reference evidence="3" key="1">
    <citation type="submission" date="2019-09" db="EMBL/GenBank/DDBJ databases">
        <title>In-depth cultivation of the pig gut microbiome towards novel bacterial diversity and tailored functional studies.</title>
        <authorList>
            <person name="Wylensek D."/>
            <person name="Hitch T.C.A."/>
            <person name="Clavel T."/>
        </authorList>
    </citation>
    <scope>NUCLEOTIDE SEQUENCE</scope>
    <source>
        <strain evidence="3">RF-744-FAT-WT-3</strain>
    </source>
</reference>
<feature type="transmembrane region" description="Helical" evidence="2">
    <location>
        <begin position="138"/>
        <end position="159"/>
    </location>
</feature>
<evidence type="ECO:0000256" key="2">
    <source>
        <dbReference type="SAM" id="Phobius"/>
    </source>
</evidence>
<dbReference type="AlphaFoldDB" id="A0A6A8M7J8"/>
<organism evidence="3">
    <name type="scientific">Baileyella intestinalis</name>
    <dbReference type="NCBI Taxonomy" id="2606709"/>
    <lineage>
        <taxon>Bacteria</taxon>
        <taxon>Bacillati</taxon>
        <taxon>Bacillota</taxon>
        <taxon>Clostridia</taxon>
        <taxon>Peptostreptococcales</taxon>
        <taxon>Anaerovoracaceae</taxon>
        <taxon>Baileyella</taxon>
    </lineage>
</organism>
<feature type="transmembrane region" description="Helical" evidence="2">
    <location>
        <begin position="112"/>
        <end position="132"/>
    </location>
</feature>
<gene>
    <name evidence="3" type="ORF">FYJ66_01420</name>
</gene>
<feature type="compositionally biased region" description="Basic residues" evidence="1">
    <location>
        <begin position="18"/>
        <end position="29"/>
    </location>
</feature>
<dbReference type="EMBL" id="VUNB01000001">
    <property type="protein sequence ID" value="MST68269.1"/>
    <property type="molecule type" value="Genomic_DNA"/>
</dbReference>
<name>A0A6A8M7J8_9FIRM</name>